<dbReference type="PANTHER" id="PTHR42695">
    <property type="entry name" value="GLUTAMINE AMIDOTRANSFERASE YLR126C-RELATED"/>
    <property type="match status" value="1"/>
</dbReference>
<dbReference type="AlphaFoldDB" id="A0A7I7TEC1"/>
<dbReference type="KEGG" id="mhev:MHEL_58250"/>
<dbReference type="RefSeq" id="WP_163751532.1">
    <property type="nucleotide sequence ID" value="NZ_AP022596.1"/>
</dbReference>
<proteinExistence type="predicted"/>
<reference evidence="2 3" key="1">
    <citation type="journal article" date="2019" name="Emerg. Microbes Infect.">
        <title>Comprehensive subspecies identification of 175 nontuberculous mycobacteria species based on 7547 genomic profiles.</title>
        <authorList>
            <person name="Matsumoto Y."/>
            <person name="Kinjo T."/>
            <person name="Motooka D."/>
            <person name="Nabeya D."/>
            <person name="Jung N."/>
            <person name="Uechi K."/>
            <person name="Horii T."/>
            <person name="Iida T."/>
            <person name="Fujita J."/>
            <person name="Nakamura S."/>
        </authorList>
    </citation>
    <scope>NUCLEOTIDE SEQUENCE [LARGE SCALE GENOMIC DNA]</scope>
    <source>
        <strain evidence="2 3">JCM 30396</strain>
    </source>
</reference>
<dbReference type="Gene3D" id="3.40.50.880">
    <property type="match status" value="1"/>
</dbReference>
<name>A0A7I7TEC1_9MYCO</name>
<dbReference type="SUPFAM" id="SSF52317">
    <property type="entry name" value="Class I glutamine amidotransferase-like"/>
    <property type="match status" value="1"/>
</dbReference>
<dbReference type="Pfam" id="PF00117">
    <property type="entry name" value="GATase"/>
    <property type="match status" value="1"/>
</dbReference>
<dbReference type="Proteomes" id="UP000467148">
    <property type="component" value="Chromosome"/>
</dbReference>
<dbReference type="InterPro" id="IPR029062">
    <property type="entry name" value="Class_I_gatase-like"/>
</dbReference>
<keyword evidence="2" id="KW-0315">Glutamine amidotransferase</keyword>
<gene>
    <name evidence="2" type="ORF">MHEL_58250</name>
</gene>
<evidence type="ECO:0000259" key="1">
    <source>
        <dbReference type="Pfam" id="PF00117"/>
    </source>
</evidence>
<dbReference type="CDD" id="cd01741">
    <property type="entry name" value="GATase1_1"/>
    <property type="match status" value="1"/>
</dbReference>
<keyword evidence="2" id="KW-0808">Transferase</keyword>
<sequence length="237" mass="26152">MPRQVLFIYNDPIAPEALLGETFTELGFDVDTFEVVPAARAGDPALEVTFPDPTRYDVIVPLGSRWAVYDEQLPWVAAEIDTVRQAVDAGLGVLGVCFGGQLIATALGGSVQRSLAPEVGWHQVHSSNPDLVPDDGPWFQWHFDRFTPPPGATEIARNDRASQAFVLGRAMGLQFHPELDHKLLELWIDDDHNRGSGDLVQLGLNPDDLRADTTTHVDDAARRLRLLVRGFLDKVAR</sequence>
<feature type="domain" description="Glutamine amidotransferase" evidence="1">
    <location>
        <begin position="76"/>
        <end position="182"/>
    </location>
</feature>
<accession>A0A7I7TEC1</accession>
<dbReference type="InterPro" id="IPR044992">
    <property type="entry name" value="ChyE-like"/>
</dbReference>
<dbReference type="GO" id="GO:0005829">
    <property type="term" value="C:cytosol"/>
    <property type="evidence" value="ECO:0007669"/>
    <property type="project" value="TreeGrafter"/>
</dbReference>
<keyword evidence="3" id="KW-1185">Reference proteome</keyword>
<evidence type="ECO:0000313" key="3">
    <source>
        <dbReference type="Proteomes" id="UP000467148"/>
    </source>
</evidence>
<dbReference type="PROSITE" id="PS51273">
    <property type="entry name" value="GATASE_TYPE_1"/>
    <property type="match status" value="1"/>
</dbReference>
<dbReference type="EMBL" id="AP022596">
    <property type="protein sequence ID" value="BBY67582.1"/>
    <property type="molecule type" value="Genomic_DNA"/>
</dbReference>
<protein>
    <submittedName>
        <fullName evidence="2">Glutamine amidotransferase</fullName>
    </submittedName>
</protein>
<dbReference type="PANTHER" id="PTHR42695:SF5">
    <property type="entry name" value="GLUTAMINE AMIDOTRANSFERASE YLR126C-RELATED"/>
    <property type="match status" value="1"/>
</dbReference>
<evidence type="ECO:0000313" key="2">
    <source>
        <dbReference type="EMBL" id="BBY67582.1"/>
    </source>
</evidence>
<organism evidence="2 3">
    <name type="scientific">Mycolicibacterium helvum</name>
    <dbReference type="NCBI Taxonomy" id="1534349"/>
    <lineage>
        <taxon>Bacteria</taxon>
        <taxon>Bacillati</taxon>
        <taxon>Actinomycetota</taxon>
        <taxon>Actinomycetes</taxon>
        <taxon>Mycobacteriales</taxon>
        <taxon>Mycobacteriaceae</taxon>
        <taxon>Mycolicibacterium</taxon>
    </lineage>
</organism>
<dbReference type="InterPro" id="IPR017926">
    <property type="entry name" value="GATASE"/>
</dbReference>
<dbReference type="GO" id="GO:0016740">
    <property type="term" value="F:transferase activity"/>
    <property type="evidence" value="ECO:0007669"/>
    <property type="project" value="UniProtKB-KW"/>
</dbReference>